<dbReference type="PRINTS" id="PR00069">
    <property type="entry name" value="ALDKETRDTASE"/>
</dbReference>
<accession>A0A8J6P9D9</accession>
<reference evidence="2 3" key="1">
    <citation type="submission" date="2020-08" db="EMBL/GenBank/DDBJ databases">
        <title>Bridging the membrane lipid divide: bacteria of the FCB group superphylum have the potential to synthesize archaeal ether lipids.</title>
        <authorList>
            <person name="Villanueva L."/>
            <person name="Von Meijenfeldt F.A.B."/>
            <person name="Westbye A.B."/>
            <person name="Yadav S."/>
            <person name="Hopmans E.C."/>
            <person name="Dutilh B.E."/>
            <person name="Sinninghe Damste J.S."/>
        </authorList>
    </citation>
    <scope>NUCLEOTIDE SEQUENCE [LARGE SCALE GENOMIC DNA]</scope>
    <source>
        <strain evidence="2">NIOZ-UU17</strain>
    </source>
</reference>
<sequence length="391" mass="43872">MKRIAIGKTGLKVNRLGFGGIPIARVDESQAVETVLHAVESGVDFIDTARNYKTSERRIGMALQQTDKRVVLASRSQGRTADDIRADLETSLKELQKDYLDLYRCHFVRDDQVYQEIIAPGGALEGLMQAKQEGMIGHIGLTNHSLDLLERVVDEGLFETIMVCYSFLEPKAKESIIPKALAKNIGVIAMKSFSGGVIDDPQLALKYVLSQPDIIIIPGVETKELFDQNRKVFQGSYSLSPAEKLKIETIRNRYGKSFCRRCDYCQPCREEVPIQLVLGVRSALKRFGKSFLQEGWPREAIDKARNCSECGDRSRPGHTPPRNRDLLKTFGLIMLQLNPCNGFRVGSKQHLEYFVLLLLPQVFGFQESEVMGPAPFLAGARFYFCGLCCQK</sequence>
<dbReference type="Pfam" id="PF00248">
    <property type="entry name" value="Aldo_ket_red"/>
    <property type="match status" value="1"/>
</dbReference>
<protein>
    <submittedName>
        <fullName evidence="2">Aldo/keto reductase</fullName>
    </submittedName>
</protein>
<organism evidence="2 3">
    <name type="scientific">Candidatus Desulfatibia vada</name>
    <dbReference type="NCBI Taxonomy" id="2841696"/>
    <lineage>
        <taxon>Bacteria</taxon>
        <taxon>Pseudomonadati</taxon>
        <taxon>Thermodesulfobacteriota</taxon>
        <taxon>Desulfobacteria</taxon>
        <taxon>Desulfobacterales</taxon>
        <taxon>Desulfobacterales incertae sedis</taxon>
        <taxon>Candidatus Desulfatibia</taxon>
    </lineage>
</organism>
<name>A0A8J6P9D9_9BACT</name>
<dbReference type="InterPro" id="IPR020471">
    <property type="entry name" value="AKR"/>
</dbReference>
<dbReference type="CDD" id="cd19100">
    <property type="entry name" value="AKR_unchar"/>
    <property type="match status" value="1"/>
</dbReference>
<dbReference type="InterPro" id="IPR023210">
    <property type="entry name" value="NADP_OxRdtase_dom"/>
</dbReference>
<evidence type="ECO:0000259" key="1">
    <source>
        <dbReference type="Pfam" id="PF00248"/>
    </source>
</evidence>
<dbReference type="PANTHER" id="PTHR43312">
    <property type="entry name" value="D-THREO-ALDOSE 1-DEHYDROGENASE"/>
    <property type="match status" value="1"/>
</dbReference>
<dbReference type="Gene3D" id="3.20.20.100">
    <property type="entry name" value="NADP-dependent oxidoreductase domain"/>
    <property type="match status" value="1"/>
</dbReference>
<dbReference type="PANTHER" id="PTHR43312:SF1">
    <property type="entry name" value="NADP-DEPENDENT OXIDOREDUCTASE DOMAIN-CONTAINING PROTEIN"/>
    <property type="match status" value="1"/>
</dbReference>
<dbReference type="EMBL" id="JACNIG010000424">
    <property type="protein sequence ID" value="MBC8434370.1"/>
    <property type="molecule type" value="Genomic_DNA"/>
</dbReference>
<dbReference type="GO" id="GO:0016491">
    <property type="term" value="F:oxidoreductase activity"/>
    <property type="evidence" value="ECO:0007669"/>
    <property type="project" value="InterPro"/>
</dbReference>
<evidence type="ECO:0000313" key="2">
    <source>
        <dbReference type="EMBL" id="MBC8434370.1"/>
    </source>
</evidence>
<comment type="caution">
    <text evidence="2">The sequence shown here is derived from an EMBL/GenBank/DDBJ whole genome shotgun (WGS) entry which is preliminary data.</text>
</comment>
<dbReference type="AlphaFoldDB" id="A0A8J6P9D9"/>
<dbReference type="SUPFAM" id="SSF51430">
    <property type="entry name" value="NAD(P)-linked oxidoreductase"/>
    <property type="match status" value="1"/>
</dbReference>
<gene>
    <name evidence="2" type="ORF">H8D96_20875</name>
</gene>
<proteinExistence type="predicted"/>
<dbReference type="InterPro" id="IPR036812">
    <property type="entry name" value="NAD(P)_OxRdtase_dom_sf"/>
</dbReference>
<feature type="domain" description="NADP-dependent oxidoreductase" evidence="1">
    <location>
        <begin position="16"/>
        <end position="199"/>
    </location>
</feature>
<dbReference type="InterPro" id="IPR053135">
    <property type="entry name" value="AKR2_Oxidoreductase"/>
</dbReference>
<evidence type="ECO:0000313" key="3">
    <source>
        <dbReference type="Proteomes" id="UP000605201"/>
    </source>
</evidence>
<dbReference type="Proteomes" id="UP000605201">
    <property type="component" value="Unassembled WGS sequence"/>
</dbReference>